<comment type="caution">
    <text evidence="9">The sequence shown here is derived from an EMBL/GenBank/DDBJ whole genome shotgun (WGS) entry which is preliminary data.</text>
</comment>
<evidence type="ECO:0000256" key="3">
    <source>
        <dbReference type="ARBA" id="ARBA00023180"/>
    </source>
</evidence>
<dbReference type="InterPro" id="IPR001846">
    <property type="entry name" value="VWF_type-D"/>
</dbReference>
<dbReference type="InterPro" id="IPR002919">
    <property type="entry name" value="TIL_dom"/>
</dbReference>
<keyword evidence="1" id="KW-0677">Repeat</keyword>
<dbReference type="InterPro" id="IPR050780">
    <property type="entry name" value="Mucin_vWF_Thrombospondin_sf"/>
</dbReference>
<evidence type="ECO:0000256" key="5">
    <source>
        <dbReference type="PROSITE-ProRule" id="PRU00302"/>
    </source>
</evidence>
<keyword evidence="3" id="KW-0325">Glycoprotein</keyword>
<evidence type="ECO:0000256" key="2">
    <source>
        <dbReference type="ARBA" id="ARBA00023157"/>
    </source>
</evidence>
<dbReference type="CDD" id="cd19941">
    <property type="entry name" value="TIL"/>
    <property type="match status" value="3"/>
</dbReference>
<evidence type="ECO:0000313" key="10">
    <source>
        <dbReference type="Proteomes" id="UP001054837"/>
    </source>
</evidence>
<accession>A0AAV4X0V4</accession>
<reference evidence="9 10" key="1">
    <citation type="submission" date="2021-06" db="EMBL/GenBank/DDBJ databases">
        <title>Caerostris darwini draft genome.</title>
        <authorList>
            <person name="Kono N."/>
            <person name="Arakawa K."/>
        </authorList>
    </citation>
    <scope>NUCLEOTIDE SEQUENCE [LARGE SCALE GENOMIC DNA]</scope>
</reference>
<dbReference type="SMART" id="SM00215">
    <property type="entry name" value="VWC_out"/>
    <property type="match status" value="2"/>
</dbReference>
<name>A0AAV4X0V4_9ARAC</name>
<feature type="domain" description="VWFD" evidence="8">
    <location>
        <begin position="240"/>
        <end position="415"/>
    </location>
</feature>
<dbReference type="InterPro" id="IPR000742">
    <property type="entry name" value="EGF"/>
</dbReference>
<dbReference type="PANTHER" id="PTHR11339:SF386">
    <property type="entry name" value="HEMOLECTIN, ISOFORM A"/>
    <property type="match status" value="1"/>
</dbReference>
<gene>
    <name evidence="9" type="ORF">CDAR_320421</name>
</gene>
<dbReference type="PROSITE" id="PS00022">
    <property type="entry name" value="EGF_1"/>
    <property type="match status" value="1"/>
</dbReference>
<dbReference type="PANTHER" id="PTHR11339">
    <property type="entry name" value="EXTRACELLULAR MATRIX GLYCOPROTEIN RELATED"/>
    <property type="match status" value="1"/>
</dbReference>
<proteinExistence type="predicted"/>
<dbReference type="InterPro" id="IPR014853">
    <property type="entry name" value="VWF/SSPO/ZAN-like_Cys-rich_dom"/>
</dbReference>
<feature type="disulfide bond" evidence="4">
    <location>
        <begin position="118"/>
        <end position="128"/>
    </location>
</feature>
<keyword evidence="4" id="KW-0245">EGF-like domain</keyword>
<dbReference type="InterPro" id="IPR036084">
    <property type="entry name" value="Ser_inhib-like_sf"/>
</dbReference>
<dbReference type="InterPro" id="IPR035976">
    <property type="entry name" value="Sushi/SCR/CCP_sf"/>
</dbReference>
<dbReference type="Pfam" id="PF01826">
    <property type="entry name" value="TIL"/>
    <property type="match status" value="3"/>
</dbReference>
<dbReference type="PROSITE" id="PS50923">
    <property type="entry name" value="SUSHI"/>
    <property type="match status" value="1"/>
</dbReference>
<dbReference type="Proteomes" id="UP001054837">
    <property type="component" value="Unassembled WGS sequence"/>
</dbReference>
<comment type="caution">
    <text evidence="4">Lacks conserved residue(s) required for the propagation of feature annotation.</text>
</comment>
<dbReference type="GO" id="GO:0005615">
    <property type="term" value="C:extracellular space"/>
    <property type="evidence" value="ECO:0007669"/>
    <property type="project" value="TreeGrafter"/>
</dbReference>
<dbReference type="SUPFAM" id="SSF57196">
    <property type="entry name" value="EGF/Laminin"/>
    <property type="match status" value="1"/>
</dbReference>
<dbReference type="Gene3D" id="2.10.70.10">
    <property type="entry name" value="Complement Module, domain 1"/>
    <property type="match status" value="1"/>
</dbReference>
<dbReference type="SUPFAM" id="SSF57567">
    <property type="entry name" value="Serine protease inhibitors"/>
    <property type="match status" value="3"/>
</dbReference>
<evidence type="ECO:0000259" key="8">
    <source>
        <dbReference type="PROSITE" id="PS51233"/>
    </source>
</evidence>
<dbReference type="SMART" id="SM00216">
    <property type="entry name" value="VWD"/>
    <property type="match status" value="3"/>
</dbReference>
<dbReference type="SMART" id="SM00032">
    <property type="entry name" value="CCP"/>
    <property type="match status" value="2"/>
</dbReference>
<dbReference type="Gene3D" id="2.10.25.10">
    <property type="entry name" value="Laminin"/>
    <property type="match status" value="4"/>
</dbReference>
<dbReference type="EMBL" id="BPLQ01015341">
    <property type="protein sequence ID" value="GIY87378.1"/>
    <property type="molecule type" value="Genomic_DNA"/>
</dbReference>
<dbReference type="InterPro" id="IPR001007">
    <property type="entry name" value="VWF_dom"/>
</dbReference>
<dbReference type="PROSITE" id="PS51233">
    <property type="entry name" value="VWFD"/>
    <property type="match status" value="3"/>
</dbReference>
<evidence type="ECO:0000259" key="6">
    <source>
        <dbReference type="PROSITE" id="PS50026"/>
    </source>
</evidence>
<keyword evidence="5" id="KW-0768">Sushi</keyword>
<feature type="domain" description="EGF-like" evidence="6">
    <location>
        <begin position="115"/>
        <end position="146"/>
    </location>
</feature>
<feature type="disulfide bond" evidence="4">
    <location>
        <begin position="136"/>
        <end position="145"/>
    </location>
</feature>
<evidence type="ECO:0000256" key="1">
    <source>
        <dbReference type="ARBA" id="ARBA00022737"/>
    </source>
</evidence>
<protein>
    <submittedName>
        <fullName evidence="9">Uncharacterized protein</fullName>
    </submittedName>
</protein>
<dbReference type="CDD" id="cd00033">
    <property type="entry name" value="CCP"/>
    <property type="match status" value="1"/>
</dbReference>
<dbReference type="SUPFAM" id="SSF57535">
    <property type="entry name" value="Complement control module/SCR domain"/>
    <property type="match status" value="1"/>
</dbReference>
<dbReference type="Pfam" id="PF08742">
    <property type="entry name" value="C8"/>
    <property type="match status" value="1"/>
</dbReference>
<feature type="domain" description="VWFD" evidence="8">
    <location>
        <begin position="598"/>
        <end position="773"/>
    </location>
</feature>
<dbReference type="InterPro" id="IPR000436">
    <property type="entry name" value="Sushi_SCR_CCP_dom"/>
</dbReference>
<evidence type="ECO:0000313" key="9">
    <source>
        <dbReference type="EMBL" id="GIY87378.1"/>
    </source>
</evidence>
<sequence length="1298" mass="143841">MTSISFAMNNLRVIIYVIICIGSFQRVFTAQHAEDYDDAAHMSMSDFEHVKICVDPPPPENGDMECFKHKTKQNRYVCKAKCEPGFEFTSGKPVERLTCSLKTGKWSKNSFPECLHICDPPCENGGKCSEANHCICTPEYRGDRCQYEIALCDPNKGLHVSGDWICNSTQSDSRCVLNCPQGSRYESQPAELYVCSLDGTWSPSFAPKCIPINVIEPPASQSFYSISSGEAVQSTRPSSSVCSTWSASHYRTFDGGVYSFTSPCSYLFAKDCEQNTFAIHIHNGEYCATESHCPTAITIYIGAEMYVLTSGADGPYILNGEEMHPVPTSVKGLLFQMLSNYVTVTSPLGFKLKWNLQNTILLEVSSPLKNRTCGLCGKFDGSVQNDFGTSDGSITDSVEGFVNSWAMEHIGEKCDGKAIVKDSCAENKNRAQEAEQNCQIIYSDKFSSCHHLVNPKPYFETCRMDYCGCEMWGSCHCSSLTEYFRECVRLGGEIPGGWRSDELCPLSCPGGMVYSDCGTSCPITCKGTVYACEDDRCIDGCHCPEGTALHDGRCVEIASCPCLHNEKEYQSGERIIQDCNACECTAGKWQCTEETCQARCSSTGDPHYTTFDGYSYEFLGSCPYYLVYNEDFKVIQENGPCSSESNVEPATDTMFCTHSVTVEYKGNSLVLEPGIKSTFNSKPVELPLTELGFFAQMATDIFLQVKLENGLSILWDGENRIYIEASPALYDQTMGLCGTFNHNQKDDFMTPENDLEADVTIFASRWQASDKCTKRSRRSSYRSQCQMQPQKLSDANQLCYILKSHIFQAGTTRSLPQLHQRPCVCGENLEDCLCPILADYSLSCARKGIILDWINDIGACRPKQCTGGQVYKECGNPCACTCEVIASNEYCEPQCVQGCTCPDGMALNSEGFCVAVDQCPCFYKGKEYPASDVIVQGDQVCTCVNAKWECKMDLEKLTQAPATGASERLIETESTTCSDENNQEYTNCQEACPLACQNFHLPPKCTTEECVPGCKCKEGLILDTDIQKCVDIKQCGCIHANQRYKEGDTIKQFCNLCTCQTGEWQCTESVCPGICTAWGESHFKSYDGKIFDFHGDCEYVLSKGRMKGSSFSINVQNVPCGTSGVTCSKAFTLELGNLKQTRGDTNEIIAAKEKLTLVKDNPLPKMSLTSRFVVLESGLFVLVYTDVGVTIRWDKGTRIYVTLDPKWRTRVTGICGNFNDDQADDFLTPSGGLPEARASIFADSWKVQEFCPATQVIEDTCEIHPPRKSWAQQKCGILKSDVFAPCRTAVAMEPFYDR</sequence>
<feature type="domain" description="VWFD" evidence="8">
    <location>
        <begin position="1073"/>
        <end position="1252"/>
    </location>
</feature>
<feature type="domain" description="Sushi" evidence="7">
    <location>
        <begin position="51"/>
        <end position="116"/>
    </location>
</feature>
<keyword evidence="2 4" id="KW-1015">Disulfide bond</keyword>
<organism evidence="9 10">
    <name type="scientific">Caerostris darwini</name>
    <dbReference type="NCBI Taxonomy" id="1538125"/>
    <lineage>
        <taxon>Eukaryota</taxon>
        <taxon>Metazoa</taxon>
        <taxon>Ecdysozoa</taxon>
        <taxon>Arthropoda</taxon>
        <taxon>Chelicerata</taxon>
        <taxon>Arachnida</taxon>
        <taxon>Araneae</taxon>
        <taxon>Araneomorphae</taxon>
        <taxon>Entelegynae</taxon>
        <taxon>Araneoidea</taxon>
        <taxon>Araneidae</taxon>
        <taxon>Caerostris</taxon>
    </lineage>
</organism>
<dbReference type="GO" id="GO:0031012">
    <property type="term" value="C:extracellular matrix"/>
    <property type="evidence" value="ECO:0007669"/>
    <property type="project" value="TreeGrafter"/>
</dbReference>
<dbReference type="SUPFAM" id="SSF57603">
    <property type="entry name" value="FnI-like domain"/>
    <property type="match status" value="1"/>
</dbReference>
<dbReference type="Pfam" id="PF00094">
    <property type="entry name" value="VWD"/>
    <property type="match status" value="3"/>
</dbReference>
<dbReference type="PROSITE" id="PS50026">
    <property type="entry name" value="EGF_3"/>
    <property type="match status" value="1"/>
</dbReference>
<dbReference type="SMART" id="SM00832">
    <property type="entry name" value="C8"/>
    <property type="match status" value="1"/>
</dbReference>
<evidence type="ECO:0000259" key="7">
    <source>
        <dbReference type="PROSITE" id="PS50923"/>
    </source>
</evidence>
<evidence type="ECO:0000256" key="4">
    <source>
        <dbReference type="PROSITE-ProRule" id="PRU00076"/>
    </source>
</evidence>
<keyword evidence="10" id="KW-1185">Reference proteome</keyword>